<feature type="region of interest" description="Disordered" evidence="1">
    <location>
        <begin position="83"/>
        <end position="102"/>
    </location>
</feature>
<dbReference type="PROSITE" id="PS51257">
    <property type="entry name" value="PROKAR_LIPOPROTEIN"/>
    <property type="match status" value="1"/>
</dbReference>
<dbReference type="RefSeq" id="WP_166401525.1">
    <property type="nucleotide sequence ID" value="NZ_JAANHS010000001.1"/>
</dbReference>
<name>A0ABX0G2R3_9RHOB</name>
<evidence type="ECO:0000313" key="2">
    <source>
        <dbReference type="EMBL" id="NHB75488.1"/>
    </source>
</evidence>
<proteinExistence type="predicted"/>
<protein>
    <submittedName>
        <fullName evidence="2">Uncharacterized protein</fullName>
    </submittedName>
</protein>
<comment type="caution">
    <text evidence="2">The sequence shown here is derived from an EMBL/GenBank/DDBJ whole genome shotgun (WGS) entry which is preliminary data.</text>
</comment>
<gene>
    <name evidence="2" type="ORF">G8O29_01880</name>
</gene>
<reference evidence="2 3" key="1">
    <citation type="journal article" date="2022" name="Microorganisms">
        <title>Genome Sequence and Characterization of a Xanthorhodopsin-Containing, Aerobic Anoxygenic Phototrophic Rhodobacter Species, Isolated from Mesophilic Conditions at Yellowstone National Park.</title>
        <authorList>
            <person name="Kyndt J.A."/>
            <person name="Robertson S."/>
            <person name="Shoffstall I.B."/>
            <person name="Ramaley R.F."/>
            <person name="Meyer T.E."/>
        </authorList>
    </citation>
    <scope>NUCLEOTIDE SEQUENCE [LARGE SCALE GENOMIC DNA]</scope>
    <source>
        <strain evidence="2 3">M37P</strain>
    </source>
</reference>
<dbReference type="EMBL" id="JAANHS010000001">
    <property type="protein sequence ID" value="NHB75488.1"/>
    <property type="molecule type" value="Genomic_DNA"/>
</dbReference>
<organism evidence="2 3">
    <name type="scientific">Rhodobacter calidifons</name>
    <dbReference type="NCBI Taxonomy" id="2715277"/>
    <lineage>
        <taxon>Bacteria</taxon>
        <taxon>Pseudomonadati</taxon>
        <taxon>Pseudomonadota</taxon>
        <taxon>Alphaproteobacteria</taxon>
        <taxon>Rhodobacterales</taxon>
        <taxon>Rhodobacter group</taxon>
        <taxon>Rhodobacter</taxon>
    </lineage>
</organism>
<evidence type="ECO:0000256" key="1">
    <source>
        <dbReference type="SAM" id="MobiDB-lite"/>
    </source>
</evidence>
<accession>A0ABX0G2R3</accession>
<evidence type="ECO:0000313" key="3">
    <source>
        <dbReference type="Proteomes" id="UP001515660"/>
    </source>
</evidence>
<dbReference type="Proteomes" id="UP001515660">
    <property type="component" value="Unassembled WGS sequence"/>
</dbReference>
<keyword evidence="3" id="KW-1185">Reference proteome</keyword>
<sequence length="102" mass="11255">MKHLIPLIPIAFLTACGASPAPEFMGATRTDVNVGGRDYTVFQKGERVEVIRLGYARRGEHQQIRATMIELIPRVTGCKLRDSTLQGDSGEMRGSLDCPRQP</sequence>